<evidence type="ECO:0000313" key="6">
    <source>
        <dbReference type="Proteomes" id="UP001602013"/>
    </source>
</evidence>
<comment type="subunit">
    <text evidence="2">Homotetramer.</text>
</comment>
<dbReference type="Pfam" id="PF00436">
    <property type="entry name" value="SSB"/>
    <property type="match status" value="1"/>
</dbReference>
<dbReference type="PROSITE" id="PS50935">
    <property type="entry name" value="SSB"/>
    <property type="match status" value="1"/>
</dbReference>
<dbReference type="PANTHER" id="PTHR10302:SF0">
    <property type="entry name" value="SINGLE-STRANDED DNA-BINDING PROTEIN, MITOCHONDRIAL"/>
    <property type="match status" value="1"/>
</dbReference>
<feature type="compositionally biased region" description="Basic and acidic residues" evidence="4">
    <location>
        <begin position="129"/>
        <end position="172"/>
    </location>
</feature>
<evidence type="ECO:0000313" key="5">
    <source>
        <dbReference type="EMBL" id="MFF3670275.1"/>
    </source>
</evidence>
<dbReference type="Gene3D" id="2.40.50.140">
    <property type="entry name" value="Nucleic acid-binding proteins"/>
    <property type="match status" value="1"/>
</dbReference>
<feature type="region of interest" description="Disordered" evidence="4">
    <location>
        <begin position="121"/>
        <end position="244"/>
    </location>
</feature>
<dbReference type="SUPFAM" id="SSF50249">
    <property type="entry name" value="Nucleic acid-binding proteins"/>
    <property type="match status" value="1"/>
</dbReference>
<dbReference type="Proteomes" id="UP001602013">
    <property type="component" value="Unassembled WGS sequence"/>
</dbReference>
<dbReference type="InterPro" id="IPR000424">
    <property type="entry name" value="Primosome_PriB/ssb"/>
</dbReference>
<comment type="caution">
    <text evidence="2">Lacks conserved residue(s) required for the propagation of feature annotation.</text>
</comment>
<dbReference type="HAMAP" id="MF_00984">
    <property type="entry name" value="SSB"/>
    <property type="match status" value="1"/>
</dbReference>
<dbReference type="RefSeq" id="WP_387416518.1">
    <property type="nucleotide sequence ID" value="NZ_JBIASD010000029.1"/>
</dbReference>
<gene>
    <name evidence="5" type="ORF">ACFYXI_32280</name>
</gene>
<reference evidence="5 6" key="1">
    <citation type="submission" date="2024-10" db="EMBL/GenBank/DDBJ databases">
        <title>The Natural Products Discovery Center: Release of the First 8490 Sequenced Strains for Exploring Actinobacteria Biosynthetic Diversity.</title>
        <authorList>
            <person name="Kalkreuter E."/>
            <person name="Kautsar S.A."/>
            <person name="Yang D."/>
            <person name="Bader C.D."/>
            <person name="Teijaro C.N."/>
            <person name="Fluegel L."/>
            <person name="Davis C.M."/>
            <person name="Simpson J.R."/>
            <person name="Lauterbach L."/>
            <person name="Steele A.D."/>
            <person name="Gui C."/>
            <person name="Meng S."/>
            <person name="Li G."/>
            <person name="Viehrig K."/>
            <person name="Ye F."/>
            <person name="Su P."/>
            <person name="Kiefer A.F."/>
            <person name="Nichols A."/>
            <person name="Cepeda A.J."/>
            <person name="Yan W."/>
            <person name="Fan B."/>
            <person name="Jiang Y."/>
            <person name="Adhikari A."/>
            <person name="Zheng C.-J."/>
            <person name="Schuster L."/>
            <person name="Cowan T.M."/>
            <person name="Smanski M.J."/>
            <person name="Chevrette M.G."/>
            <person name="De Carvalho L.P.S."/>
            <person name="Shen B."/>
        </authorList>
    </citation>
    <scope>NUCLEOTIDE SEQUENCE [LARGE SCALE GENOMIC DNA]</scope>
    <source>
        <strain evidence="5 6">NPDC002173</strain>
    </source>
</reference>
<comment type="caution">
    <text evidence="5">The sequence shown here is derived from an EMBL/GenBank/DDBJ whole genome shotgun (WGS) entry which is preliminary data.</text>
</comment>
<organism evidence="5 6">
    <name type="scientific">Microtetraspora malaysiensis</name>
    <dbReference type="NCBI Taxonomy" id="161358"/>
    <lineage>
        <taxon>Bacteria</taxon>
        <taxon>Bacillati</taxon>
        <taxon>Actinomycetota</taxon>
        <taxon>Actinomycetes</taxon>
        <taxon>Streptosporangiales</taxon>
        <taxon>Streptosporangiaceae</taxon>
        <taxon>Microtetraspora</taxon>
    </lineage>
</organism>
<keyword evidence="6" id="KW-1185">Reference proteome</keyword>
<protein>
    <recommendedName>
        <fullName evidence="2 3">Single-stranded DNA-binding protein</fullName>
        <shortName evidence="2">SSB</shortName>
    </recommendedName>
</protein>
<dbReference type="InterPro" id="IPR011344">
    <property type="entry name" value="ssDNA-bd"/>
</dbReference>
<keyword evidence="1 2" id="KW-0238">DNA-binding</keyword>
<name>A0ABW6T353_9ACTN</name>
<sequence>MSDVYVTLSGNVTADPRQYQFPDGSRATSLRLAVNRRVLDRQSQTWTTQDTTYYTIRCYRALADNVAQSVRKGHPLVVYGRLRIKQFQDRQGEQRFLAEVEASSLGHDLKWGIASFEKPVRSFAGTPSGEDRQGMDDATREWELRPVPHADERDALPDGRRDPRPAEQRAAREGQAVRPAEGGDAQPSERRGTHPAEASASSDDDAAGEAAERADERPSSSATEGRETGDVPWPVETVPDALAA</sequence>
<evidence type="ECO:0000256" key="1">
    <source>
        <dbReference type="ARBA" id="ARBA00023125"/>
    </source>
</evidence>
<feature type="compositionally biased region" description="Basic and acidic residues" evidence="4">
    <location>
        <begin position="210"/>
        <end position="229"/>
    </location>
</feature>
<dbReference type="GO" id="GO:0003677">
    <property type="term" value="F:DNA binding"/>
    <property type="evidence" value="ECO:0007669"/>
    <property type="project" value="UniProtKB-KW"/>
</dbReference>
<dbReference type="NCBIfam" id="TIGR00621">
    <property type="entry name" value="ssb"/>
    <property type="match status" value="1"/>
</dbReference>
<evidence type="ECO:0000256" key="3">
    <source>
        <dbReference type="RuleBase" id="RU000524"/>
    </source>
</evidence>
<dbReference type="EMBL" id="JBIASD010000029">
    <property type="protein sequence ID" value="MFF3670275.1"/>
    <property type="molecule type" value="Genomic_DNA"/>
</dbReference>
<proteinExistence type="inferred from homology"/>
<evidence type="ECO:0000256" key="2">
    <source>
        <dbReference type="HAMAP-Rule" id="MF_00984"/>
    </source>
</evidence>
<dbReference type="PANTHER" id="PTHR10302">
    <property type="entry name" value="SINGLE-STRANDED DNA-BINDING PROTEIN"/>
    <property type="match status" value="1"/>
</dbReference>
<dbReference type="CDD" id="cd04496">
    <property type="entry name" value="SSB_OBF"/>
    <property type="match status" value="1"/>
</dbReference>
<dbReference type="InterPro" id="IPR012340">
    <property type="entry name" value="NA-bd_OB-fold"/>
</dbReference>
<accession>A0ABW6T353</accession>
<evidence type="ECO:0000256" key="4">
    <source>
        <dbReference type="SAM" id="MobiDB-lite"/>
    </source>
</evidence>